<protein>
    <recommendedName>
        <fullName evidence="4">DUF4190 domain-containing protein</fullName>
    </recommendedName>
</protein>
<organism evidence="2 3">
    <name type="scientific">Microbacterium halimionae</name>
    <dbReference type="NCBI Taxonomy" id="1526413"/>
    <lineage>
        <taxon>Bacteria</taxon>
        <taxon>Bacillati</taxon>
        <taxon>Actinomycetota</taxon>
        <taxon>Actinomycetes</taxon>
        <taxon>Micrococcales</taxon>
        <taxon>Microbacteriaceae</taxon>
        <taxon>Microbacterium</taxon>
    </lineage>
</organism>
<sequence length="112" mass="11716">MSEPFSTTPKQTLLTNAGPLSKSTFVLGALSALNYVLGTALVSWILPGNLVAIAIATVFQYVLPLAGIVVGTMARRREGQHRASKIGLLLSYLSIAAAAFLLIIEVYGALAA</sequence>
<keyword evidence="1" id="KW-0472">Membrane</keyword>
<keyword evidence="1" id="KW-0812">Transmembrane</keyword>
<name>A0A7W3PN15_9MICO</name>
<reference evidence="2 3" key="1">
    <citation type="submission" date="2020-07" db="EMBL/GenBank/DDBJ databases">
        <title>Sequencing the genomes of 1000 actinobacteria strains.</title>
        <authorList>
            <person name="Klenk H.-P."/>
        </authorList>
    </citation>
    <scope>NUCLEOTIDE SEQUENCE [LARGE SCALE GENOMIC DNA]</scope>
    <source>
        <strain evidence="2 3">DSM 27576</strain>
    </source>
</reference>
<dbReference type="Proteomes" id="UP000526083">
    <property type="component" value="Unassembled WGS sequence"/>
</dbReference>
<dbReference type="AlphaFoldDB" id="A0A7W3PN15"/>
<comment type="caution">
    <text evidence="2">The sequence shown here is derived from an EMBL/GenBank/DDBJ whole genome shotgun (WGS) entry which is preliminary data.</text>
</comment>
<evidence type="ECO:0000313" key="2">
    <source>
        <dbReference type="EMBL" id="MBA8817484.1"/>
    </source>
</evidence>
<dbReference type="EMBL" id="JACGWY010000007">
    <property type="protein sequence ID" value="MBA8817484.1"/>
    <property type="molecule type" value="Genomic_DNA"/>
</dbReference>
<gene>
    <name evidence="2" type="ORF">FHX48_002589</name>
</gene>
<evidence type="ECO:0000313" key="3">
    <source>
        <dbReference type="Proteomes" id="UP000526083"/>
    </source>
</evidence>
<keyword evidence="1" id="KW-1133">Transmembrane helix</keyword>
<evidence type="ECO:0000256" key="1">
    <source>
        <dbReference type="SAM" id="Phobius"/>
    </source>
</evidence>
<proteinExistence type="predicted"/>
<dbReference type="RefSeq" id="WP_167046767.1">
    <property type="nucleotide sequence ID" value="NZ_JAAOZB010000001.1"/>
</dbReference>
<keyword evidence="3" id="KW-1185">Reference proteome</keyword>
<evidence type="ECO:0008006" key="4">
    <source>
        <dbReference type="Google" id="ProtNLM"/>
    </source>
</evidence>
<feature type="transmembrane region" description="Helical" evidence="1">
    <location>
        <begin position="25"/>
        <end position="46"/>
    </location>
</feature>
<feature type="transmembrane region" description="Helical" evidence="1">
    <location>
        <begin position="86"/>
        <end position="110"/>
    </location>
</feature>
<feature type="transmembrane region" description="Helical" evidence="1">
    <location>
        <begin position="52"/>
        <end position="74"/>
    </location>
</feature>
<accession>A0A7W3PN15</accession>